<evidence type="ECO:0000313" key="2">
    <source>
        <dbReference type="Proteomes" id="UP000018130"/>
    </source>
</evidence>
<name>T2JQA5_CROWT</name>
<comment type="caution">
    <text evidence="1">The sequence shown here is derived from an EMBL/GenBank/DDBJ whole genome shotgun (WGS) entry which is preliminary data.</text>
</comment>
<reference evidence="1 2" key="1">
    <citation type="submission" date="2013-01" db="EMBL/GenBank/DDBJ databases">
        <authorList>
            <person name="Bench S."/>
        </authorList>
    </citation>
    <scope>NUCLEOTIDE SEQUENCE [LARGE SCALE GENOMIC DNA]</scope>
    <source>
        <strain evidence="1 2">WH 0402</strain>
    </source>
</reference>
<evidence type="ECO:0000313" key="1">
    <source>
        <dbReference type="EMBL" id="CCQ67244.1"/>
    </source>
</evidence>
<sequence>MTNVLIINGHQYYPFAEGNLNKSLVNQAQGLLTKKVYG</sequence>
<proteinExistence type="predicted"/>
<gene>
    <name evidence="1" type="ORF">CWATWH0402_1952</name>
</gene>
<dbReference type="Proteomes" id="UP000018130">
    <property type="component" value="Unassembled WGS sequence"/>
</dbReference>
<protein>
    <submittedName>
        <fullName evidence="1">Uncharacterized protein</fullName>
    </submittedName>
</protein>
<organism evidence="1 2">
    <name type="scientific">Crocosphaera watsonii WH 0402</name>
    <dbReference type="NCBI Taxonomy" id="1284629"/>
    <lineage>
        <taxon>Bacteria</taxon>
        <taxon>Bacillati</taxon>
        <taxon>Cyanobacteriota</taxon>
        <taxon>Cyanophyceae</taxon>
        <taxon>Oscillatoriophycideae</taxon>
        <taxon>Chroococcales</taxon>
        <taxon>Aphanothecaceae</taxon>
        <taxon>Crocosphaera</taxon>
    </lineage>
</organism>
<dbReference type="AlphaFoldDB" id="T2JQA5"/>
<reference evidence="1 2" key="2">
    <citation type="submission" date="2013-09" db="EMBL/GenBank/DDBJ databases">
        <title>Whole genome comparison of six Crocosphaera watsonii strains with differing phenotypes.</title>
        <authorList>
            <person name="Bench S.R."/>
            <person name="Heller P."/>
            <person name="Frank I."/>
            <person name="Arciniega M."/>
            <person name="Shilova I.N."/>
            <person name="Zehr J.P."/>
        </authorList>
    </citation>
    <scope>NUCLEOTIDE SEQUENCE [LARGE SCALE GENOMIC DNA]</scope>
    <source>
        <strain evidence="1 2">WH 0402</strain>
    </source>
</reference>
<accession>T2JQA5</accession>
<dbReference type="EMBL" id="CAQN01000566">
    <property type="protein sequence ID" value="CCQ67244.1"/>
    <property type="molecule type" value="Genomic_DNA"/>
</dbReference>